<evidence type="ECO:0000256" key="1">
    <source>
        <dbReference type="SAM" id="SignalP"/>
    </source>
</evidence>
<organism evidence="2 3">
    <name type="scientific">Talaromyces atroroseus</name>
    <dbReference type="NCBI Taxonomy" id="1441469"/>
    <lineage>
        <taxon>Eukaryota</taxon>
        <taxon>Fungi</taxon>
        <taxon>Dikarya</taxon>
        <taxon>Ascomycota</taxon>
        <taxon>Pezizomycotina</taxon>
        <taxon>Eurotiomycetes</taxon>
        <taxon>Eurotiomycetidae</taxon>
        <taxon>Eurotiales</taxon>
        <taxon>Trichocomaceae</taxon>
        <taxon>Talaromyces</taxon>
        <taxon>Talaromyces sect. Trachyspermi</taxon>
    </lineage>
</organism>
<dbReference type="AlphaFoldDB" id="A0A225AL95"/>
<sequence>MKLLPVLSSFLTLTSALPINTNSSEPRVKRAGPEIADSAEPYCWKTSPNEPTIACPNGVKTVFSLRCFTLNALYWNGNEDNRSWKYFKCPGLVPGW</sequence>
<gene>
    <name evidence="2" type="ORF">UA08_03038</name>
</gene>
<dbReference type="RefSeq" id="XP_020122433.1">
    <property type="nucleotide sequence ID" value="XM_020265146.1"/>
</dbReference>
<feature type="signal peptide" evidence="1">
    <location>
        <begin position="1"/>
        <end position="16"/>
    </location>
</feature>
<accession>A0A225AL95</accession>
<reference evidence="2 3" key="1">
    <citation type="submission" date="2015-06" db="EMBL/GenBank/DDBJ databases">
        <title>Talaromyces atroroseus IBT 11181 draft genome.</title>
        <authorList>
            <person name="Rasmussen K.B."/>
            <person name="Rasmussen S."/>
            <person name="Petersen B."/>
            <person name="Sicheritz-Ponten T."/>
            <person name="Mortensen U.H."/>
            <person name="Thrane U."/>
        </authorList>
    </citation>
    <scope>NUCLEOTIDE SEQUENCE [LARGE SCALE GENOMIC DNA]</scope>
    <source>
        <strain evidence="2 3">IBT 11181</strain>
    </source>
</reference>
<protein>
    <submittedName>
        <fullName evidence="2">Uncharacterized protein</fullName>
    </submittedName>
</protein>
<evidence type="ECO:0000313" key="2">
    <source>
        <dbReference type="EMBL" id="OKL62312.1"/>
    </source>
</evidence>
<dbReference type="Proteomes" id="UP000214365">
    <property type="component" value="Unassembled WGS sequence"/>
</dbReference>
<comment type="caution">
    <text evidence="2">The sequence shown here is derived from an EMBL/GenBank/DDBJ whole genome shotgun (WGS) entry which is preliminary data.</text>
</comment>
<name>A0A225AL95_TALAT</name>
<feature type="chain" id="PRO_5012668807" evidence="1">
    <location>
        <begin position="17"/>
        <end position="96"/>
    </location>
</feature>
<evidence type="ECO:0000313" key="3">
    <source>
        <dbReference type="Proteomes" id="UP000214365"/>
    </source>
</evidence>
<dbReference type="GeneID" id="31002793"/>
<keyword evidence="3" id="KW-1185">Reference proteome</keyword>
<proteinExistence type="predicted"/>
<keyword evidence="1" id="KW-0732">Signal</keyword>
<dbReference type="EMBL" id="LFMY01000003">
    <property type="protein sequence ID" value="OKL62312.1"/>
    <property type="molecule type" value="Genomic_DNA"/>
</dbReference>